<dbReference type="Gene3D" id="1.25.40.10">
    <property type="entry name" value="Tetratricopeptide repeat domain"/>
    <property type="match status" value="1"/>
</dbReference>
<dbReference type="Proteomes" id="UP001211907">
    <property type="component" value="Unassembled WGS sequence"/>
</dbReference>
<dbReference type="AlphaFoldDB" id="A0AAD5SWA7"/>
<organism evidence="1 2">
    <name type="scientific">Physocladia obscura</name>
    <dbReference type="NCBI Taxonomy" id="109957"/>
    <lineage>
        <taxon>Eukaryota</taxon>
        <taxon>Fungi</taxon>
        <taxon>Fungi incertae sedis</taxon>
        <taxon>Chytridiomycota</taxon>
        <taxon>Chytridiomycota incertae sedis</taxon>
        <taxon>Chytridiomycetes</taxon>
        <taxon>Chytridiales</taxon>
        <taxon>Chytriomycetaceae</taxon>
        <taxon>Physocladia</taxon>
    </lineage>
</organism>
<sequence length="514" mass="57998">MNSDADTDSPDSIRNRSCNATHDRTTLLASVNEGSESLLPLVDGTTDLLSLLAHPDISSITLARIELMLSLIVDCKHNFAIPNDVIFLAARILEVMDELKISADAWTLSFKILVASSKSDVIYNLWTEYKSFITTYPKQFKRRNNSYHQASLQPWAYNIAIYSLAEPWRNAELVYNPHLTASKPFTHQLTQKTKQLPTYIPNTSLIWSVYSHMKEMGVEPTQKTNTITMQAMLAARPMNFKAIRKARKLIFGNQRNSWRTSTYEAIFDGIAQCGTVEELNKTLHASEQTRFKLNRPIADAIMKFYSFNNSPEKVLEFHNSSTHLTPTHVTFTCLLTAMATATPLVASESSKLINELCSTSLLNLLKSGNETVGPATFDLLIATVAKIKDFDAVQRYFKILTTELIPLWKENGIYNFSSLSDETEPVVLGPLILKAMMASFGAQKDSMQARAFFDKWMIRKEVLKSCGGSFKQILMAFAMEWTELDSGSEDEINRVLFDLKSLESQLTEETEQQE</sequence>
<name>A0AAD5SWA7_9FUNG</name>
<dbReference type="InterPro" id="IPR011990">
    <property type="entry name" value="TPR-like_helical_dom_sf"/>
</dbReference>
<evidence type="ECO:0000313" key="1">
    <source>
        <dbReference type="EMBL" id="KAJ3114105.1"/>
    </source>
</evidence>
<gene>
    <name evidence="1" type="ORF">HK100_001764</name>
</gene>
<accession>A0AAD5SWA7</accession>
<protein>
    <submittedName>
        <fullName evidence="1">Uncharacterized protein</fullName>
    </submittedName>
</protein>
<comment type="caution">
    <text evidence="1">The sequence shown here is derived from an EMBL/GenBank/DDBJ whole genome shotgun (WGS) entry which is preliminary data.</text>
</comment>
<dbReference type="EMBL" id="JADGJH010001395">
    <property type="protein sequence ID" value="KAJ3114105.1"/>
    <property type="molecule type" value="Genomic_DNA"/>
</dbReference>
<keyword evidence="2" id="KW-1185">Reference proteome</keyword>
<reference evidence="1" key="1">
    <citation type="submission" date="2020-05" db="EMBL/GenBank/DDBJ databases">
        <title>Phylogenomic resolution of chytrid fungi.</title>
        <authorList>
            <person name="Stajich J.E."/>
            <person name="Amses K."/>
            <person name="Simmons R."/>
            <person name="Seto K."/>
            <person name="Myers J."/>
            <person name="Bonds A."/>
            <person name="Quandt C.A."/>
            <person name="Barry K."/>
            <person name="Liu P."/>
            <person name="Grigoriev I."/>
            <person name="Longcore J.E."/>
            <person name="James T.Y."/>
        </authorList>
    </citation>
    <scope>NUCLEOTIDE SEQUENCE</scope>
    <source>
        <strain evidence="1">JEL0513</strain>
    </source>
</reference>
<proteinExistence type="predicted"/>
<evidence type="ECO:0000313" key="2">
    <source>
        <dbReference type="Proteomes" id="UP001211907"/>
    </source>
</evidence>